<organism evidence="2 3">
    <name type="scientific">Gnomoniopsis smithogilvyi</name>
    <dbReference type="NCBI Taxonomy" id="1191159"/>
    <lineage>
        <taxon>Eukaryota</taxon>
        <taxon>Fungi</taxon>
        <taxon>Dikarya</taxon>
        <taxon>Ascomycota</taxon>
        <taxon>Pezizomycotina</taxon>
        <taxon>Sordariomycetes</taxon>
        <taxon>Sordariomycetidae</taxon>
        <taxon>Diaporthales</taxon>
        <taxon>Gnomoniaceae</taxon>
        <taxon>Gnomoniopsis</taxon>
    </lineage>
</organism>
<dbReference type="Proteomes" id="UP001140453">
    <property type="component" value="Unassembled WGS sequence"/>
</dbReference>
<dbReference type="Gene3D" id="2.60.120.1160">
    <property type="match status" value="1"/>
</dbReference>
<name>A0A9W8YNC0_9PEZI</name>
<dbReference type="AlphaFoldDB" id="A0A9W8YNC0"/>
<gene>
    <name evidence="2" type="ORF">N0V93_008005</name>
</gene>
<evidence type="ECO:0000313" key="2">
    <source>
        <dbReference type="EMBL" id="KAJ4387413.1"/>
    </source>
</evidence>
<accession>A0A9W8YNC0</accession>
<protein>
    <recommendedName>
        <fullName evidence="1">Glycoside hydrolase 131 catalytic N-terminal domain-containing protein</fullName>
    </recommendedName>
</protein>
<dbReference type="InterPro" id="IPR041524">
    <property type="entry name" value="GH131_N"/>
</dbReference>
<dbReference type="Pfam" id="PF18271">
    <property type="entry name" value="GH131_N"/>
    <property type="match status" value="1"/>
</dbReference>
<evidence type="ECO:0000313" key="3">
    <source>
        <dbReference type="Proteomes" id="UP001140453"/>
    </source>
</evidence>
<dbReference type="OrthoDB" id="120072at2759"/>
<reference evidence="2" key="1">
    <citation type="submission" date="2022-10" db="EMBL/GenBank/DDBJ databases">
        <title>Tapping the CABI collections for fungal endophytes: first genome assemblies for Collariella, Neodidymelliopsis, Ascochyta clinopodiicola, Didymella pomorum, Didymosphaeria variabile, Neocosmospora piperis and Neocucurbitaria cava.</title>
        <authorList>
            <person name="Hill R."/>
        </authorList>
    </citation>
    <scope>NUCLEOTIDE SEQUENCE</scope>
    <source>
        <strain evidence="2">IMI 355082</strain>
    </source>
</reference>
<comment type="caution">
    <text evidence="2">The sequence shown here is derived from an EMBL/GenBank/DDBJ whole genome shotgun (WGS) entry which is preliminary data.</text>
</comment>
<sequence length="268" mass="30138">MFLRNEAMFSPCRISAALACFSVAHGALLWDGRFNDISTATDLNRWSWANQTGSYQYYIHGNESVEQYIELSTDYKNPADTVSAQGAKFTVDSTSYWNGQDMRRIELIPQTAAKINDSKVFYHFSMMRQDTNAPNPARLHKYAFFEAGFSEMNSGWTEAANETSNPTLRWAREHVPVWEADWVAGVWHNVAYEVDFTAKTVGFWHSMGGEDLELAVAPVLANTTSSMGADWHLGHLELPRDGEVDEIEDVYFSGVYVESDTLTKAVSG</sequence>
<dbReference type="PANTHER" id="PTHR34612">
    <property type="entry name" value="GH131_N DOMAIN-CONTAINING PROTEIN"/>
    <property type="match status" value="1"/>
</dbReference>
<evidence type="ECO:0000259" key="1">
    <source>
        <dbReference type="Pfam" id="PF18271"/>
    </source>
</evidence>
<keyword evidence="3" id="KW-1185">Reference proteome</keyword>
<dbReference type="EMBL" id="JAPEVB010000005">
    <property type="protein sequence ID" value="KAJ4387413.1"/>
    <property type="molecule type" value="Genomic_DNA"/>
</dbReference>
<feature type="domain" description="Glycoside hydrolase 131 catalytic N-terminal" evidence="1">
    <location>
        <begin position="28"/>
        <end position="262"/>
    </location>
</feature>
<proteinExistence type="predicted"/>
<dbReference type="PANTHER" id="PTHR34612:SF6">
    <property type="entry name" value="GLYCOSIDE HYDROLASE 131 CATALYTIC N-TERMINAL DOMAIN-CONTAINING PROTEIN"/>
    <property type="match status" value="1"/>
</dbReference>